<evidence type="ECO:0000256" key="4">
    <source>
        <dbReference type="ARBA" id="ARBA00022989"/>
    </source>
</evidence>
<dbReference type="OrthoDB" id="3639251at2759"/>
<dbReference type="InterPro" id="IPR011701">
    <property type="entry name" value="MFS"/>
</dbReference>
<dbReference type="Proteomes" id="UP000094112">
    <property type="component" value="Unassembled WGS sequence"/>
</dbReference>
<dbReference type="PANTHER" id="PTHR43791:SF39">
    <property type="entry name" value="TRANSPORTER LIZ1_SEO1, PUTATIVE (AFU_ORTHOLOGUE AFUA_3G00980)-RELATED"/>
    <property type="match status" value="1"/>
</dbReference>
<dbReference type="GO" id="GO:0016020">
    <property type="term" value="C:membrane"/>
    <property type="evidence" value="ECO:0007669"/>
    <property type="project" value="UniProtKB-SubCell"/>
</dbReference>
<protein>
    <recommendedName>
        <fullName evidence="10">Major facilitator superfamily (MFS) profile domain-containing protein</fullName>
    </recommendedName>
</protein>
<evidence type="ECO:0000256" key="2">
    <source>
        <dbReference type="ARBA" id="ARBA00022448"/>
    </source>
</evidence>
<dbReference type="PANTHER" id="PTHR43791">
    <property type="entry name" value="PERMEASE-RELATED"/>
    <property type="match status" value="1"/>
</dbReference>
<proteinExistence type="inferred from homology"/>
<feature type="transmembrane region" description="Helical" evidence="7">
    <location>
        <begin position="300"/>
        <end position="323"/>
    </location>
</feature>
<dbReference type="InterPro" id="IPR036259">
    <property type="entry name" value="MFS_trans_sf"/>
</dbReference>
<feature type="transmembrane region" description="Helical" evidence="7">
    <location>
        <begin position="136"/>
        <end position="153"/>
    </location>
</feature>
<name>A0A1E3NV95_WICAA</name>
<gene>
    <name evidence="8" type="ORF">WICANDRAFT_81254</name>
</gene>
<feature type="transmembrane region" description="Helical" evidence="7">
    <location>
        <begin position="343"/>
        <end position="360"/>
    </location>
</feature>
<keyword evidence="3 7" id="KW-0812">Transmembrane</keyword>
<feature type="transmembrane region" description="Helical" evidence="7">
    <location>
        <begin position="110"/>
        <end position="129"/>
    </location>
</feature>
<keyword evidence="2" id="KW-0813">Transport</keyword>
<evidence type="ECO:0000313" key="8">
    <source>
        <dbReference type="EMBL" id="ODQ57023.1"/>
    </source>
</evidence>
<evidence type="ECO:0000256" key="5">
    <source>
        <dbReference type="ARBA" id="ARBA00023136"/>
    </source>
</evidence>
<dbReference type="Gene3D" id="1.20.1250.20">
    <property type="entry name" value="MFS general substrate transporter like domains"/>
    <property type="match status" value="1"/>
</dbReference>
<dbReference type="RefSeq" id="XP_019036230.1">
    <property type="nucleotide sequence ID" value="XM_019185203.1"/>
</dbReference>
<dbReference type="Pfam" id="PF07690">
    <property type="entry name" value="MFS_1"/>
    <property type="match status" value="1"/>
</dbReference>
<evidence type="ECO:0008006" key="10">
    <source>
        <dbReference type="Google" id="ProtNLM"/>
    </source>
</evidence>
<feature type="transmembrane region" description="Helical" evidence="7">
    <location>
        <begin position="424"/>
        <end position="441"/>
    </location>
</feature>
<organism evidence="8 9">
    <name type="scientific">Wickerhamomyces anomalus (strain ATCC 58044 / CBS 1984 / NCYC 433 / NRRL Y-366-8)</name>
    <name type="common">Yeast</name>
    <name type="synonym">Hansenula anomala</name>
    <dbReference type="NCBI Taxonomy" id="683960"/>
    <lineage>
        <taxon>Eukaryota</taxon>
        <taxon>Fungi</taxon>
        <taxon>Dikarya</taxon>
        <taxon>Ascomycota</taxon>
        <taxon>Saccharomycotina</taxon>
        <taxon>Saccharomycetes</taxon>
        <taxon>Phaffomycetales</taxon>
        <taxon>Wickerhamomycetaceae</taxon>
        <taxon>Wickerhamomyces</taxon>
    </lineage>
</organism>
<keyword evidence="4 7" id="KW-1133">Transmembrane helix</keyword>
<dbReference type="AlphaFoldDB" id="A0A1E3NV95"/>
<reference evidence="8 9" key="1">
    <citation type="journal article" date="2016" name="Proc. Natl. Acad. Sci. U.S.A.">
        <title>Comparative genomics of biotechnologically important yeasts.</title>
        <authorList>
            <person name="Riley R."/>
            <person name="Haridas S."/>
            <person name="Wolfe K.H."/>
            <person name="Lopes M.R."/>
            <person name="Hittinger C.T."/>
            <person name="Goeker M."/>
            <person name="Salamov A.A."/>
            <person name="Wisecaver J.H."/>
            <person name="Long T.M."/>
            <person name="Calvey C.H."/>
            <person name="Aerts A.L."/>
            <person name="Barry K.W."/>
            <person name="Choi C."/>
            <person name="Clum A."/>
            <person name="Coughlan A.Y."/>
            <person name="Deshpande S."/>
            <person name="Douglass A.P."/>
            <person name="Hanson S.J."/>
            <person name="Klenk H.-P."/>
            <person name="LaButti K.M."/>
            <person name="Lapidus A."/>
            <person name="Lindquist E.A."/>
            <person name="Lipzen A.M."/>
            <person name="Meier-Kolthoff J.P."/>
            <person name="Ohm R.A."/>
            <person name="Otillar R.P."/>
            <person name="Pangilinan J.L."/>
            <person name="Peng Y."/>
            <person name="Rokas A."/>
            <person name="Rosa C.A."/>
            <person name="Scheuner C."/>
            <person name="Sibirny A.A."/>
            <person name="Slot J.C."/>
            <person name="Stielow J.B."/>
            <person name="Sun H."/>
            <person name="Kurtzman C.P."/>
            <person name="Blackwell M."/>
            <person name="Grigoriev I.V."/>
            <person name="Jeffries T.W."/>
        </authorList>
    </citation>
    <scope>NUCLEOTIDE SEQUENCE [LARGE SCALE GENOMIC DNA]</scope>
    <source>
        <strain evidence="9">ATCC 58044 / CBS 1984 / NCYC 433 / NRRL Y-366-8</strain>
    </source>
</reference>
<dbReference type="STRING" id="683960.A0A1E3NV95"/>
<comment type="subcellular location">
    <subcellularLocation>
        <location evidence="1">Membrane</location>
        <topology evidence="1">Multi-pass membrane protein</topology>
    </subcellularLocation>
</comment>
<keyword evidence="9" id="KW-1185">Reference proteome</keyword>
<dbReference type="FunFam" id="1.20.1250.20:FF:000065">
    <property type="entry name" value="Putative MFS pantothenate transporter"/>
    <property type="match status" value="1"/>
</dbReference>
<dbReference type="GeneID" id="30202449"/>
<evidence type="ECO:0000256" key="7">
    <source>
        <dbReference type="SAM" id="Phobius"/>
    </source>
</evidence>
<evidence type="ECO:0000256" key="6">
    <source>
        <dbReference type="ARBA" id="ARBA00037968"/>
    </source>
</evidence>
<feature type="transmembrane region" description="Helical" evidence="7">
    <location>
        <begin position="367"/>
        <end position="384"/>
    </location>
</feature>
<feature type="transmembrane region" description="Helical" evidence="7">
    <location>
        <begin position="232"/>
        <end position="253"/>
    </location>
</feature>
<feature type="transmembrane region" description="Helical" evidence="7">
    <location>
        <begin position="390"/>
        <end position="412"/>
    </location>
</feature>
<dbReference type="EMBL" id="KV454214">
    <property type="protein sequence ID" value="ODQ57023.1"/>
    <property type="molecule type" value="Genomic_DNA"/>
</dbReference>
<sequence length="537" mass="61701">MTSDIESSKLEDNGTTKTEIIFPNLSFKEKLNLFFSREPPPKEPNPQFFWWYPPNQSKKEKTVVFKLDCFILSYVCLSYWSKYLDQSNISSAYVSGMKEDLHLHGAQYNWIQNCFTIGFGFGGLISLLMTRISPNIILPGCEVIWGVFCLALYKSNSFRYVAIMRFFQGLFEGCSYPAIYQILGSYYNRNELARRAGIFTSSGMVGSMFSGYFQAAVYKNLNGVNGIEGWRWLFIVDFSVTIPIAILGFFVLIPRNAKKVWWLKKEELELANERMKFRGKPPSDKWDWNSIKRILSSWQFYVFPSAFVLWDLSGQGGSYFAIIMKGLGGYSVYQLNTIPTIQTVFRIITCLISGLVVDITATRWHSLLVVMILWLTGLGILVGWEVSKGALFFGLILLGVSTPFSPLWMGWLSRLTHEDVQLRFATISVMNLFSSLLQIPWSVKLFNTDFAPRYYKAYRWCLGLNSILLLYVPLTVLFDRYQNRKRALYKIEVTKNNVTIIEDFFKLDSEKDQDSVSLRSVEIGTKEKSGFKVTVVS</sequence>
<evidence type="ECO:0000313" key="9">
    <source>
        <dbReference type="Proteomes" id="UP000094112"/>
    </source>
</evidence>
<evidence type="ECO:0000256" key="1">
    <source>
        <dbReference type="ARBA" id="ARBA00004141"/>
    </source>
</evidence>
<feature type="transmembrane region" description="Helical" evidence="7">
    <location>
        <begin position="192"/>
        <end position="212"/>
    </location>
</feature>
<dbReference type="SUPFAM" id="SSF103473">
    <property type="entry name" value="MFS general substrate transporter"/>
    <property type="match status" value="1"/>
</dbReference>
<dbReference type="GO" id="GO:0022857">
    <property type="term" value="F:transmembrane transporter activity"/>
    <property type="evidence" value="ECO:0007669"/>
    <property type="project" value="InterPro"/>
</dbReference>
<accession>A0A1E3NV95</accession>
<comment type="similarity">
    <text evidence="6">Belongs to the major facilitator superfamily. Allantoate permease family.</text>
</comment>
<evidence type="ECO:0000256" key="3">
    <source>
        <dbReference type="ARBA" id="ARBA00022692"/>
    </source>
</evidence>
<feature type="transmembrane region" description="Helical" evidence="7">
    <location>
        <begin position="457"/>
        <end position="478"/>
    </location>
</feature>
<keyword evidence="5 7" id="KW-0472">Membrane</keyword>